<dbReference type="EMBL" id="JAINZM010000028">
    <property type="protein sequence ID" value="MCW6058223.1"/>
    <property type="molecule type" value="Genomic_DNA"/>
</dbReference>
<sequence length="164" mass="18839">MTESDEAPHQMRGHRVPEMSLDNINFIAMRICKIFGFSKRSFSKQQIGLTLNQLEGRAGVDLDIIDNDDWLDCTKATVDPRINMIYVPQKLHDDIVRAKPEAIRVLLHELGHIFLLHRPLLHSSDTNPLITEDSEWQADAFADALIEHLKLPTKEEAQMELKLF</sequence>
<evidence type="ECO:0000259" key="1">
    <source>
        <dbReference type="PROSITE" id="PS50404"/>
    </source>
</evidence>
<dbReference type="Proteomes" id="UP001142690">
    <property type="component" value="Unassembled WGS sequence"/>
</dbReference>
<reference evidence="2" key="1">
    <citation type="submission" date="2021-08" db="EMBL/GenBank/DDBJ databases">
        <title>Characterization of Pseudomonas fragariae.</title>
        <authorList>
            <person name="Carvalho R."/>
            <person name="Marin M."/>
        </authorList>
    </citation>
    <scope>NUCLEOTIDE SEQUENCE</scope>
    <source>
        <strain evidence="2">17</strain>
    </source>
</reference>
<keyword evidence="3" id="KW-1185">Reference proteome</keyword>
<feature type="domain" description="GST N-terminal" evidence="1">
    <location>
        <begin position="87"/>
        <end position="164"/>
    </location>
</feature>
<organism evidence="2 3">
    <name type="scientific">Pseudomonas fragariae</name>
    <name type="common">ex Marin et al. 2024</name>
    <dbReference type="NCBI Taxonomy" id="3080056"/>
    <lineage>
        <taxon>Bacteria</taxon>
        <taxon>Pseudomonadati</taxon>
        <taxon>Pseudomonadota</taxon>
        <taxon>Gammaproteobacteria</taxon>
        <taxon>Pseudomonadales</taxon>
        <taxon>Pseudomonadaceae</taxon>
        <taxon>Pseudomonas</taxon>
    </lineage>
</organism>
<gene>
    <name evidence="2" type="ORF">K7K06_21565</name>
</gene>
<protein>
    <recommendedName>
        <fullName evidence="1">GST N-terminal domain-containing protein</fullName>
    </recommendedName>
</protein>
<dbReference type="PROSITE" id="PS50404">
    <property type="entry name" value="GST_NTER"/>
    <property type="match status" value="1"/>
</dbReference>
<comment type="caution">
    <text evidence="2">The sequence shown here is derived from an EMBL/GenBank/DDBJ whole genome shotgun (WGS) entry which is preliminary data.</text>
</comment>
<name>A0ABT3LP36_9PSED</name>
<evidence type="ECO:0000313" key="2">
    <source>
        <dbReference type="EMBL" id="MCW6058223.1"/>
    </source>
</evidence>
<proteinExistence type="predicted"/>
<evidence type="ECO:0000313" key="3">
    <source>
        <dbReference type="Proteomes" id="UP001142690"/>
    </source>
</evidence>
<accession>A0ABT3LP36</accession>
<dbReference type="InterPro" id="IPR004045">
    <property type="entry name" value="Glutathione_S-Trfase_N"/>
</dbReference>